<dbReference type="SUPFAM" id="SSF53850">
    <property type="entry name" value="Periplasmic binding protein-like II"/>
    <property type="match status" value="1"/>
</dbReference>
<proteinExistence type="predicted"/>
<dbReference type="EMBL" id="BMVN01000125">
    <property type="protein sequence ID" value="GHA77538.1"/>
    <property type="molecule type" value="Genomic_DNA"/>
</dbReference>
<dbReference type="Proteomes" id="UP000653644">
    <property type="component" value="Unassembled WGS sequence"/>
</dbReference>
<evidence type="ECO:0000313" key="1">
    <source>
        <dbReference type="EMBL" id="GHA77538.1"/>
    </source>
</evidence>
<organism evidence="1 2">
    <name type="scientific">Streptomyces canarius</name>
    <dbReference type="NCBI Taxonomy" id="285453"/>
    <lineage>
        <taxon>Bacteria</taxon>
        <taxon>Bacillati</taxon>
        <taxon>Actinomycetota</taxon>
        <taxon>Actinomycetes</taxon>
        <taxon>Kitasatosporales</taxon>
        <taxon>Streptomycetaceae</taxon>
        <taxon>Streptomyces</taxon>
    </lineage>
</organism>
<dbReference type="InterPro" id="IPR050490">
    <property type="entry name" value="Bact_solute-bd_prot1"/>
</dbReference>
<accession>A0ABQ3DC93</accession>
<evidence type="ECO:0000313" key="2">
    <source>
        <dbReference type="Proteomes" id="UP000653644"/>
    </source>
</evidence>
<reference evidence="2" key="1">
    <citation type="journal article" date="2019" name="Int. J. Syst. Evol. Microbiol.">
        <title>The Global Catalogue of Microorganisms (GCM) 10K type strain sequencing project: providing services to taxonomists for standard genome sequencing and annotation.</title>
        <authorList>
            <consortium name="The Broad Institute Genomics Platform"/>
            <consortium name="The Broad Institute Genome Sequencing Center for Infectious Disease"/>
            <person name="Wu L."/>
            <person name="Ma J."/>
        </authorList>
    </citation>
    <scope>NUCLEOTIDE SEQUENCE [LARGE SCALE GENOMIC DNA]</scope>
    <source>
        <strain evidence="2">JCM 4733</strain>
    </source>
</reference>
<protein>
    <submittedName>
        <fullName evidence="1">Sugar ABC transporter substrate-binding protein</fullName>
    </submittedName>
</protein>
<dbReference type="PANTHER" id="PTHR43649">
    <property type="entry name" value="ARABINOSE-BINDING PROTEIN-RELATED"/>
    <property type="match status" value="1"/>
</dbReference>
<comment type="caution">
    <text evidence="1">The sequence shown here is derived from an EMBL/GenBank/DDBJ whole genome shotgun (WGS) entry which is preliminary data.</text>
</comment>
<dbReference type="PANTHER" id="PTHR43649:SF14">
    <property type="entry name" value="BLR3389 PROTEIN"/>
    <property type="match status" value="1"/>
</dbReference>
<name>A0ABQ3DC93_9ACTN</name>
<dbReference type="Gene3D" id="3.40.190.10">
    <property type="entry name" value="Periplasmic binding protein-like II"/>
    <property type="match status" value="1"/>
</dbReference>
<sequence>MAHKSIRPGEGRRAVPSMSWRPAVTAAVALSGLVLAGCAPGSPEVSPVASGKVSLKLPSDKITIKIQDEAGFPVTDDLADEFTKQYPNVTFKVVRDSFANLTANAPRLLASADAPDLIRLPTMGDTVKDGLLTNLDPYFKGYGWDKFSAGQLAASRMSSEGVRGEGSLYQMGLGYSVTGIYVNQKYAKQLGLSGAPSTIAELERWMAKAKAAKILPVQIGMQDGVGTFALQALINQYGDKAHLVDWMFNKPGATFDTEASLKGATTFKKWADAGYFPSDVNAINYTTMVSNFHAGKGLLMFDGNWDAAKTDKAMGEGAARFVLVPPATADGPYVAMGAANSFAIPAKAKHADATAFFLNWIHTDPKARQIVVDVTGASPGGDPSQKLPKVKDGSLTAQALTASAKVASDDGFVDFMANTTAGIYAGAFQPDEQKLLTRRMEPKAFVTAIQEYYAKELAG</sequence>
<keyword evidence="2" id="KW-1185">Reference proteome</keyword>
<gene>
    <name evidence="1" type="ORF">GCM10010345_93950</name>
</gene>